<reference evidence="1 2" key="1">
    <citation type="journal article" date="2009" name="Stand. Genomic Sci.">
        <title>Complete genome sequence of Beutenbergia cavernae type strain (HKI 0122).</title>
        <authorList>
            <person name="Land M."/>
            <person name="Pukall R."/>
            <person name="Abt B."/>
            <person name="Goker M."/>
            <person name="Rohde M."/>
            <person name="Glavina Del Rio T."/>
            <person name="Tice H."/>
            <person name="Copeland A."/>
            <person name="Cheng J.F."/>
            <person name="Lucas S."/>
            <person name="Chen F."/>
            <person name="Nolan M."/>
            <person name="Bruce D."/>
            <person name="Goodwin L."/>
            <person name="Pitluck S."/>
            <person name="Ivanova N."/>
            <person name="Mavromatis K."/>
            <person name="Ovchinnikova G."/>
            <person name="Pati A."/>
            <person name="Chen A."/>
            <person name="Palaniappan K."/>
            <person name="Hauser L."/>
            <person name="Chang Y.J."/>
            <person name="Jefferies C.C."/>
            <person name="Saunders E."/>
            <person name="Brettin T."/>
            <person name="Detter J.C."/>
            <person name="Han C."/>
            <person name="Chain P."/>
            <person name="Bristow J."/>
            <person name="Eisen J.A."/>
            <person name="Markowitz V."/>
            <person name="Hugenholtz P."/>
            <person name="Kyrpides N.C."/>
            <person name="Klenk H.P."/>
            <person name="Lapidus A."/>
        </authorList>
    </citation>
    <scope>NUCLEOTIDE SEQUENCE [LARGE SCALE GENOMIC DNA]</scope>
    <source>
        <strain evidence="2">ATCC BAA-8 / DSM 12333 / NBRC 16432</strain>
    </source>
</reference>
<dbReference type="STRING" id="471853.Bcav_2516"/>
<protein>
    <submittedName>
        <fullName evidence="1">Uncharacterized protein</fullName>
    </submittedName>
</protein>
<name>C5BWU9_BEUC1</name>
<evidence type="ECO:0000313" key="2">
    <source>
        <dbReference type="Proteomes" id="UP000007962"/>
    </source>
</evidence>
<dbReference type="Proteomes" id="UP000007962">
    <property type="component" value="Chromosome"/>
</dbReference>
<dbReference type="EMBL" id="CP001618">
    <property type="protein sequence ID" value="ACQ80765.1"/>
    <property type="molecule type" value="Genomic_DNA"/>
</dbReference>
<gene>
    <name evidence="1" type="ordered locus">Bcav_2516</name>
</gene>
<sequence length="132" mass="13942">MSAVSDRAALEHARVNLDAASAAWLEAYMASGGEHTPELLAAREALDAARDAVADAMRAIPYGVKNLEASDVAGDLDDVDTREAYAEGVLDALNGEEPCADDDAYVLGYGDAERGEWPQGTTRADVLAYLEP</sequence>
<dbReference type="HOGENOM" id="CLU_1912976_0_0_11"/>
<dbReference type="KEGG" id="bcv:Bcav_2516"/>
<proteinExistence type="predicted"/>
<accession>C5BWU9</accession>
<organism evidence="1 2">
    <name type="scientific">Beutenbergia cavernae (strain ATCC BAA-8 / DSM 12333 / CCUG 43141 / JCM 11478 / NBRC 16432 / NCIMB 13614 / HKI 0122)</name>
    <dbReference type="NCBI Taxonomy" id="471853"/>
    <lineage>
        <taxon>Bacteria</taxon>
        <taxon>Bacillati</taxon>
        <taxon>Actinomycetota</taxon>
        <taxon>Actinomycetes</taxon>
        <taxon>Micrococcales</taxon>
        <taxon>Beutenbergiaceae</taxon>
        <taxon>Beutenbergia</taxon>
    </lineage>
</organism>
<dbReference type="AlphaFoldDB" id="C5BWU9"/>
<evidence type="ECO:0000313" key="1">
    <source>
        <dbReference type="EMBL" id="ACQ80765.1"/>
    </source>
</evidence>
<keyword evidence="2" id="KW-1185">Reference proteome</keyword>